<comment type="caution">
    <text evidence="1">The sequence shown here is derived from an EMBL/GenBank/DDBJ whole genome shotgun (WGS) entry which is preliminary data.</text>
</comment>
<reference evidence="1 2" key="1">
    <citation type="journal article" date="2014" name="Agronomy (Basel)">
        <title>A Draft Genome Sequence for Ensete ventricosum, the Drought-Tolerant Tree Against Hunger.</title>
        <authorList>
            <person name="Harrison J."/>
            <person name="Moore K.A."/>
            <person name="Paszkiewicz K."/>
            <person name="Jones T."/>
            <person name="Grant M."/>
            <person name="Ambacheew D."/>
            <person name="Muzemil S."/>
            <person name="Studholme D.J."/>
        </authorList>
    </citation>
    <scope>NUCLEOTIDE SEQUENCE [LARGE SCALE GENOMIC DNA]</scope>
</reference>
<accession>A0A426YMZ2</accession>
<dbReference type="AlphaFoldDB" id="A0A426YMZ2"/>
<organism evidence="1 2">
    <name type="scientific">Ensete ventricosum</name>
    <name type="common">Abyssinian banana</name>
    <name type="synonym">Musa ensete</name>
    <dbReference type="NCBI Taxonomy" id="4639"/>
    <lineage>
        <taxon>Eukaryota</taxon>
        <taxon>Viridiplantae</taxon>
        <taxon>Streptophyta</taxon>
        <taxon>Embryophyta</taxon>
        <taxon>Tracheophyta</taxon>
        <taxon>Spermatophyta</taxon>
        <taxon>Magnoliopsida</taxon>
        <taxon>Liliopsida</taxon>
        <taxon>Zingiberales</taxon>
        <taxon>Musaceae</taxon>
        <taxon>Ensete</taxon>
    </lineage>
</organism>
<evidence type="ECO:0000313" key="2">
    <source>
        <dbReference type="Proteomes" id="UP000287651"/>
    </source>
</evidence>
<proteinExistence type="predicted"/>
<gene>
    <name evidence="1" type="ORF">B296_00040426</name>
</gene>
<dbReference type="EMBL" id="AMZH03011316">
    <property type="protein sequence ID" value="RRT53087.1"/>
    <property type="molecule type" value="Genomic_DNA"/>
</dbReference>
<evidence type="ECO:0000313" key="1">
    <source>
        <dbReference type="EMBL" id="RRT53087.1"/>
    </source>
</evidence>
<name>A0A426YMZ2_ENSVE</name>
<sequence length="83" mass="9139">MNYVIQYGSVITRTASRDTLTFRGRAHLAVVSSFLVRNVSRMHERGERDAAVPPLKVFLRRIGSACRSALPVPPPSPPPLPLS</sequence>
<dbReference type="Proteomes" id="UP000287651">
    <property type="component" value="Unassembled WGS sequence"/>
</dbReference>
<protein>
    <submittedName>
        <fullName evidence="1">Uncharacterized protein</fullName>
    </submittedName>
</protein>